<comment type="similarity">
    <text evidence="2">Belongs to the SsgA family.</text>
</comment>
<gene>
    <name evidence="7" type="ORF">B1H18_21860</name>
</gene>
<evidence type="ECO:0000256" key="5">
    <source>
        <dbReference type="ARBA" id="ARBA00023210"/>
    </source>
</evidence>
<evidence type="ECO:0000313" key="7">
    <source>
        <dbReference type="EMBL" id="OON75980.1"/>
    </source>
</evidence>
<name>A0A1V4A4Q7_9ACTN</name>
<sequence>MTAAVEQYTRARVLGDSTELPSIPVALRYDPGSGPDTVRLAFSGEGGNDWTFSRALLEEGLRAPAGTGDVRVWPCGRVQTVMEFHARGDVVMIQLDSSALLRFLRRTYDATAQYEAVSTGTAAPTVGVTQVAQRAVGSPRA</sequence>
<keyword evidence="5" id="KW-0717">Septation</keyword>
<organism evidence="7 8">
    <name type="scientific">Streptomyces tsukubensis</name>
    <dbReference type="NCBI Taxonomy" id="83656"/>
    <lineage>
        <taxon>Bacteria</taxon>
        <taxon>Bacillati</taxon>
        <taxon>Actinomycetota</taxon>
        <taxon>Actinomycetes</taxon>
        <taxon>Kitasatosporales</taxon>
        <taxon>Streptomycetaceae</taxon>
        <taxon>Streptomyces</taxon>
    </lineage>
</organism>
<dbReference type="Proteomes" id="UP000190539">
    <property type="component" value="Unassembled WGS sequence"/>
</dbReference>
<reference evidence="7 8" key="1">
    <citation type="submission" date="2017-02" db="EMBL/GenBank/DDBJ databases">
        <title>Draft Genome Sequence of Streptomyces tsukubaensis F601, a Producer of the immunosuppressant tacrolimus FK506.</title>
        <authorList>
            <person name="Zong G."/>
            <person name="Zhong C."/>
            <person name="Fu J."/>
            <person name="Qin R."/>
            <person name="Cao G."/>
        </authorList>
    </citation>
    <scope>NUCLEOTIDE SEQUENCE [LARGE SCALE GENOMIC DNA]</scope>
    <source>
        <strain evidence="7 8">F601</strain>
    </source>
</reference>
<dbReference type="Pfam" id="PF04686">
    <property type="entry name" value="SsgA"/>
    <property type="match status" value="1"/>
</dbReference>
<keyword evidence="3" id="KW-0132">Cell division</keyword>
<evidence type="ECO:0000256" key="3">
    <source>
        <dbReference type="ARBA" id="ARBA00022618"/>
    </source>
</evidence>
<evidence type="ECO:0000256" key="6">
    <source>
        <dbReference type="ARBA" id="ARBA00023306"/>
    </source>
</evidence>
<dbReference type="GO" id="GO:0030428">
    <property type="term" value="C:cell septum"/>
    <property type="evidence" value="ECO:0007669"/>
    <property type="project" value="UniProtKB-SubCell"/>
</dbReference>
<accession>A0A1V4A4Q7</accession>
<comment type="caution">
    <text evidence="7">The sequence shown here is derived from an EMBL/GenBank/DDBJ whole genome shotgun (WGS) entry which is preliminary data.</text>
</comment>
<comment type="subcellular location">
    <subcellularLocation>
        <location evidence="1">Cell septum</location>
    </subcellularLocation>
</comment>
<evidence type="ECO:0000256" key="2">
    <source>
        <dbReference type="ARBA" id="ARBA00009323"/>
    </source>
</evidence>
<dbReference type="GO" id="GO:0000917">
    <property type="term" value="P:division septum assembly"/>
    <property type="evidence" value="ECO:0007669"/>
    <property type="project" value="UniProtKB-KW"/>
</dbReference>
<dbReference type="InterPro" id="IPR038658">
    <property type="entry name" value="SsgB_sf"/>
</dbReference>
<protein>
    <recommendedName>
        <fullName evidence="9">SsgA family sporulation/cell division regulator</fullName>
    </recommendedName>
</protein>
<evidence type="ECO:0000256" key="4">
    <source>
        <dbReference type="ARBA" id="ARBA00022969"/>
    </source>
</evidence>
<evidence type="ECO:0008006" key="9">
    <source>
        <dbReference type="Google" id="ProtNLM"/>
    </source>
</evidence>
<keyword evidence="8" id="KW-1185">Reference proteome</keyword>
<evidence type="ECO:0000256" key="1">
    <source>
        <dbReference type="ARBA" id="ARBA00004431"/>
    </source>
</evidence>
<keyword evidence="6" id="KW-0131">Cell cycle</keyword>
<dbReference type="InterPro" id="IPR006776">
    <property type="entry name" value="SsgB"/>
</dbReference>
<dbReference type="AlphaFoldDB" id="A0A1V4A4Q7"/>
<dbReference type="GO" id="GO:0030435">
    <property type="term" value="P:sporulation resulting in formation of a cellular spore"/>
    <property type="evidence" value="ECO:0007669"/>
    <property type="project" value="UniProtKB-KW"/>
</dbReference>
<keyword evidence="4" id="KW-0749">Sporulation</keyword>
<dbReference type="EMBL" id="MVFC01000020">
    <property type="protein sequence ID" value="OON75980.1"/>
    <property type="molecule type" value="Genomic_DNA"/>
</dbReference>
<proteinExistence type="inferred from homology"/>
<dbReference type="STRING" id="83656.B1H18_21860"/>
<dbReference type="OrthoDB" id="3853096at2"/>
<dbReference type="RefSeq" id="WP_077970173.1">
    <property type="nucleotide sequence ID" value="NZ_CP045178.1"/>
</dbReference>
<dbReference type="Gene3D" id="2.30.31.20">
    <property type="entry name" value="Sporulation-specific cell division protein SsgB"/>
    <property type="match status" value="1"/>
</dbReference>
<evidence type="ECO:0000313" key="8">
    <source>
        <dbReference type="Proteomes" id="UP000190539"/>
    </source>
</evidence>